<reference evidence="1 2" key="1">
    <citation type="submission" date="2015-09" db="EMBL/GenBank/DDBJ databases">
        <authorList>
            <consortium name="Pathogen Informatics"/>
        </authorList>
    </citation>
    <scope>NUCLEOTIDE SEQUENCE [LARGE SCALE GENOMIC DNA]</scope>
    <source>
        <strain evidence="1 2">2789STDY5834855</strain>
    </source>
</reference>
<name>A0A174J944_9CLOT</name>
<proteinExistence type="predicted"/>
<dbReference type="Proteomes" id="UP000095558">
    <property type="component" value="Unassembled WGS sequence"/>
</dbReference>
<dbReference type="RefSeq" id="WP_156327509.1">
    <property type="nucleotide sequence ID" value="NZ_CYZV01000102.1"/>
</dbReference>
<accession>A0A174J944</accession>
<sequence>MKEENKINDILKFGSIKAVIEYKGEEIVIDLPKELKYYIIGYMKAER</sequence>
<protein>
    <submittedName>
        <fullName evidence="1">Uncharacterized protein</fullName>
    </submittedName>
</protein>
<organism evidence="1 2">
    <name type="scientific">Clostridium disporicum</name>
    <dbReference type="NCBI Taxonomy" id="84024"/>
    <lineage>
        <taxon>Bacteria</taxon>
        <taxon>Bacillati</taxon>
        <taxon>Bacillota</taxon>
        <taxon>Clostridia</taxon>
        <taxon>Eubacteriales</taxon>
        <taxon>Clostridiaceae</taxon>
        <taxon>Clostridium</taxon>
    </lineage>
</organism>
<evidence type="ECO:0000313" key="1">
    <source>
        <dbReference type="EMBL" id="CUO93745.1"/>
    </source>
</evidence>
<dbReference type="EMBL" id="CYZV01000102">
    <property type="protein sequence ID" value="CUO93745.1"/>
    <property type="molecule type" value="Genomic_DNA"/>
</dbReference>
<gene>
    <name evidence="1" type="ORF">ERS852470_03732</name>
</gene>
<dbReference type="AlphaFoldDB" id="A0A174J944"/>
<evidence type="ECO:0000313" key="2">
    <source>
        <dbReference type="Proteomes" id="UP000095558"/>
    </source>
</evidence>